<dbReference type="Pfam" id="PF17197">
    <property type="entry name" value="DUF5134"/>
    <property type="match status" value="1"/>
</dbReference>
<feature type="transmembrane region" description="Helical" evidence="1">
    <location>
        <begin position="32"/>
        <end position="51"/>
    </location>
</feature>
<feature type="transmembrane region" description="Helical" evidence="1">
    <location>
        <begin position="63"/>
        <end position="83"/>
    </location>
</feature>
<feature type="transmembrane region" description="Helical" evidence="1">
    <location>
        <begin position="144"/>
        <end position="165"/>
    </location>
</feature>
<evidence type="ECO:0000256" key="1">
    <source>
        <dbReference type="SAM" id="Phobius"/>
    </source>
</evidence>
<keyword evidence="1" id="KW-1133">Transmembrane helix</keyword>
<gene>
    <name evidence="2" type="ORF">B446_05630</name>
</gene>
<keyword evidence="1" id="KW-0812">Transmembrane</keyword>
<dbReference type="eggNOG" id="ENOG502ZN7H">
    <property type="taxonomic scope" value="Bacteria"/>
</dbReference>
<proteinExistence type="predicted"/>
<reference evidence="3" key="1">
    <citation type="submission" date="2012-10" db="EMBL/GenBank/DDBJ databases">
        <title>The complete genome sequence of Streptomyces collinus Tu 365.</title>
        <authorList>
            <person name="Ruckert C."/>
            <person name="Szczepanowski R."/>
            <person name="Goesmann A."/>
            <person name="Pross E.K."/>
            <person name="Musiol E.M."/>
            <person name="Blin K."/>
            <person name="Wohlleben W."/>
            <person name="Puhler A."/>
            <person name="Weber T."/>
            <person name="Kalinowski J."/>
        </authorList>
    </citation>
    <scope>NUCLEOTIDE SEQUENCE [LARGE SCALE GENOMIC DNA]</scope>
    <source>
        <strain evidence="3">DSM 40733 / Tue 365</strain>
    </source>
</reference>
<keyword evidence="3" id="KW-1185">Reference proteome</keyword>
<name>S5VBQ4_STRC3</name>
<dbReference type="KEGG" id="sci:B446_05630"/>
<keyword evidence="1" id="KW-0472">Membrane</keyword>
<dbReference type="Proteomes" id="UP000015423">
    <property type="component" value="Chromosome"/>
</dbReference>
<dbReference type="HOGENOM" id="CLU_119078_0_0_11"/>
<dbReference type="InterPro" id="IPR033458">
    <property type="entry name" value="DUF5134"/>
</dbReference>
<feature type="transmembrane region" description="Helical" evidence="1">
    <location>
        <begin position="119"/>
        <end position="138"/>
    </location>
</feature>
<dbReference type="AlphaFoldDB" id="S5VBQ4"/>
<accession>S5VBQ4</accession>
<reference evidence="2 3" key="2">
    <citation type="journal article" date="2013" name="J. Biotechnol.">
        <title>Complete genome sequence of the kirromycin producer Streptomyces collinus Tu 365 consisting of a linear chromosome and two linear plasmids.</title>
        <authorList>
            <person name="Ruckert C."/>
            <person name="Szczepanowski R."/>
            <person name="Albersmeier A."/>
            <person name="Goesmann A."/>
            <person name="Iftime D."/>
            <person name="Musiol E.M."/>
            <person name="Blin K."/>
            <person name="Wohlleben W."/>
            <person name="Puhler A."/>
            <person name="Kalinowski J."/>
            <person name="Weber T."/>
        </authorList>
    </citation>
    <scope>NUCLEOTIDE SEQUENCE [LARGE SCALE GENOMIC DNA]</scope>
    <source>
        <strain evidence="3">DSM 40733 / Tue 365</strain>
    </source>
</reference>
<dbReference type="PATRIC" id="fig|1214242.5.peg.1167"/>
<evidence type="ECO:0000313" key="2">
    <source>
        <dbReference type="EMBL" id="AGS67952.1"/>
    </source>
</evidence>
<dbReference type="STRING" id="1214242.B446_05630"/>
<sequence length="231" mass="23316">MYSLALAYAPLALGIASSSVRRKGVARVHGPAWPAWLLVALCAATGAYCLLRMRSGVEEQRRAAGGEALMGFGMAAMAVPATVFSPPGWAWPLYAAVFGAAALRAVWAARASPHHLHHLVGTGAMVYMSLTMALSPTAHHHAHAGTGVPLVTGALLLYFTGYVLLSGARLVPVAAGGTGAAASGTGAAAGGTGTATGGGDATAVRWGDRPELARACRLSMGIGMVAMLLAM</sequence>
<organism evidence="2 3">
    <name type="scientific">Streptomyces collinus (strain DSM 40733 / Tue 365)</name>
    <dbReference type="NCBI Taxonomy" id="1214242"/>
    <lineage>
        <taxon>Bacteria</taxon>
        <taxon>Bacillati</taxon>
        <taxon>Actinomycetota</taxon>
        <taxon>Actinomycetes</taxon>
        <taxon>Kitasatosporales</taxon>
        <taxon>Streptomycetaceae</taxon>
        <taxon>Streptomyces</taxon>
    </lineage>
</organism>
<dbReference type="EMBL" id="CP006259">
    <property type="protein sequence ID" value="AGS67952.1"/>
    <property type="molecule type" value="Genomic_DNA"/>
</dbReference>
<protein>
    <submittedName>
        <fullName evidence="2">Integral membrane protein</fullName>
    </submittedName>
</protein>
<evidence type="ECO:0000313" key="3">
    <source>
        <dbReference type="Proteomes" id="UP000015423"/>
    </source>
</evidence>
<feature type="transmembrane region" description="Helical" evidence="1">
    <location>
        <begin position="89"/>
        <end position="107"/>
    </location>
</feature>